<dbReference type="SUPFAM" id="SSF53850">
    <property type="entry name" value="Periplasmic binding protein-like II"/>
    <property type="match status" value="1"/>
</dbReference>
<dbReference type="Gene3D" id="1.10.10.10">
    <property type="entry name" value="Winged helix-like DNA-binding domain superfamily/Winged helix DNA-binding domain"/>
    <property type="match status" value="1"/>
</dbReference>
<evidence type="ECO:0000256" key="1">
    <source>
        <dbReference type="ARBA" id="ARBA00009437"/>
    </source>
</evidence>
<dbReference type="OrthoDB" id="9815676at2"/>
<dbReference type="GO" id="GO:0003700">
    <property type="term" value="F:DNA-binding transcription factor activity"/>
    <property type="evidence" value="ECO:0007669"/>
    <property type="project" value="InterPro"/>
</dbReference>
<dbReference type="PANTHER" id="PTHR30537:SF5">
    <property type="entry name" value="HTH-TYPE TRANSCRIPTIONAL ACTIVATOR TTDR-RELATED"/>
    <property type="match status" value="1"/>
</dbReference>
<dbReference type="FunFam" id="1.10.10.10:FF:000001">
    <property type="entry name" value="LysR family transcriptional regulator"/>
    <property type="match status" value="1"/>
</dbReference>
<protein>
    <submittedName>
        <fullName evidence="6">LysR family transcriptional regulator</fullName>
    </submittedName>
</protein>
<dbReference type="SUPFAM" id="SSF46785">
    <property type="entry name" value="Winged helix' DNA-binding domain"/>
    <property type="match status" value="1"/>
</dbReference>
<organism evidence="6 7">
    <name type="scientific">Pantoea cypripedii</name>
    <name type="common">Pectobacterium cypripedii</name>
    <name type="synonym">Erwinia cypripedii</name>
    <dbReference type="NCBI Taxonomy" id="55209"/>
    <lineage>
        <taxon>Bacteria</taxon>
        <taxon>Pseudomonadati</taxon>
        <taxon>Pseudomonadota</taxon>
        <taxon>Gammaproteobacteria</taxon>
        <taxon>Enterobacterales</taxon>
        <taxon>Erwiniaceae</taxon>
        <taxon>Pantoea</taxon>
    </lineage>
</organism>
<dbReference type="InterPro" id="IPR058163">
    <property type="entry name" value="LysR-type_TF_proteobact-type"/>
</dbReference>
<dbReference type="PROSITE" id="PS50931">
    <property type="entry name" value="HTH_LYSR"/>
    <property type="match status" value="1"/>
</dbReference>
<dbReference type="InterPro" id="IPR000847">
    <property type="entry name" value="LysR_HTH_N"/>
</dbReference>
<keyword evidence="7" id="KW-1185">Reference proteome</keyword>
<keyword evidence="2" id="KW-0805">Transcription regulation</keyword>
<proteinExistence type="inferred from homology"/>
<accession>A0A1X1EFW4</accession>
<dbReference type="AlphaFoldDB" id="A0A1X1EFW4"/>
<dbReference type="InterPro" id="IPR036388">
    <property type="entry name" value="WH-like_DNA-bd_sf"/>
</dbReference>
<dbReference type="GO" id="GO:0006351">
    <property type="term" value="P:DNA-templated transcription"/>
    <property type="evidence" value="ECO:0007669"/>
    <property type="project" value="TreeGrafter"/>
</dbReference>
<feature type="domain" description="HTH lysR-type" evidence="5">
    <location>
        <begin position="1"/>
        <end position="59"/>
    </location>
</feature>
<dbReference type="Gene3D" id="3.40.190.290">
    <property type="match status" value="1"/>
</dbReference>
<evidence type="ECO:0000313" key="6">
    <source>
        <dbReference type="EMBL" id="ORM87847.1"/>
    </source>
</evidence>
<sequence length="300" mass="33437">MNKLESMAVFVRVVDRGSFTAVAEEMRISSTMVGLHIKGLENYLGVRLLNRTTRRQSLTDFGHDYYQRCQQILTDIDEAESLASSLHQRPRGLLRIASPVTLGVHVLSALNAQFLQAWPDVTLDMRLSDRAVAMAEEGIDVMLKIGEPEQVNSLIGRPLAHYRSLVCASPGYLATYGVPQHPSQLIEHRCLGYAHPLASSAWQFIEEGKSLSVPVKLVMSLNNGEALRQAALNGAGIIMQPEVLLAEDVRSGRLIELFSHITTPGKPVHLLTFADRQQLPKIRYYVEHLRQHLSQSLILT</sequence>
<dbReference type="RefSeq" id="WP_084880738.1">
    <property type="nucleotide sequence ID" value="NZ_JAGGMY010000004.1"/>
</dbReference>
<dbReference type="PANTHER" id="PTHR30537">
    <property type="entry name" value="HTH-TYPE TRANSCRIPTIONAL REGULATOR"/>
    <property type="match status" value="1"/>
</dbReference>
<dbReference type="InterPro" id="IPR005119">
    <property type="entry name" value="LysR_subst-bd"/>
</dbReference>
<evidence type="ECO:0000256" key="3">
    <source>
        <dbReference type="ARBA" id="ARBA00023125"/>
    </source>
</evidence>
<dbReference type="STRING" id="55209.HA50_28325"/>
<evidence type="ECO:0000313" key="7">
    <source>
        <dbReference type="Proteomes" id="UP000193749"/>
    </source>
</evidence>
<comment type="caution">
    <text evidence="6">The sequence shown here is derived from an EMBL/GenBank/DDBJ whole genome shotgun (WGS) entry which is preliminary data.</text>
</comment>
<dbReference type="Proteomes" id="UP000193749">
    <property type="component" value="Unassembled WGS sequence"/>
</dbReference>
<dbReference type="Pfam" id="PF03466">
    <property type="entry name" value="LysR_substrate"/>
    <property type="match status" value="1"/>
</dbReference>
<reference evidence="6 7" key="1">
    <citation type="journal article" date="2017" name="Antonie Van Leeuwenhoek">
        <title>Phylogenomic resolution of the bacterial genus Pantoea and its relationship with Erwinia and Tatumella.</title>
        <authorList>
            <person name="Palmer M."/>
            <person name="Steenkamp E.T."/>
            <person name="Coetzee M.P."/>
            <person name="Chan W.Y."/>
            <person name="van Zyl E."/>
            <person name="De Maayer P."/>
            <person name="Coutinho T.A."/>
            <person name="Blom J."/>
            <person name="Smits T.H."/>
            <person name="Duffy B."/>
            <person name="Venter S.N."/>
        </authorList>
    </citation>
    <scope>NUCLEOTIDE SEQUENCE [LARGE SCALE GENOMIC DNA]</scope>
    <source>
        <strain evidence="6 7">LMG 2657</strain>
    </source>
</reference>
<comment type="similarity">
    <text evidence="1">Belongs to the LysR transcriptional regulatory family.</text>
</comment>
<dbReference type="Pfam" id="PF00126">
    <property type="entry name" value="HTH_1"/>
    <property type="match status" value="1"/>
</dbReference>
<evidence type="ECO:0000256" key="4">
    <source>
        <dbReference type="ARBA" id="ARBA00023163"/>
    </source>
</evidence>
<gene>
    <name evidence="6" type="ORF">HA50_28325</name>
</gene>
<dbReference type="GO" id="GO:0043565">
    <property type="term" value="F:sequence-specific DNA binding"/>
    <property type="evidence" value="ECO:0007669"/>
    <property type="project" value="TreeGrafter"/>
</dbReference>
<evidence type="ECO:0000259" key="5">
    <source>
        <dbReference type="PROSITE" id="PS50931"/>
    </source>
</evidence>
<evidence type="ECO:0000256" key="2">
    <source>
        <dbReference type="ARBA" id="ARBA00023015"/>
    </source>
</evidence>
<keyword evidence="4" id="KW-0804">Transcription</keyword>
<dbReference type="EMBL" id="MLJI01000003">
    <property type="protein sequence ID" value="ORM87847.1"/>
    <property type="molecule type" value="Genomic_DNA"/>
</dbReference>
<dbReference type="InterPro" id="IPR036390">
    <property type="entry name" value="WH_DNA-bd_sf"/>
</dbReference>
<name>A0A1X1EFW4_PANCY</name>
<keyword evidence="3" id="KW-0238">DNA-binding</keyword>